<dbReference type="Proteomes" id="UP001154282">
    <property type="component" value="Unassembled WGS sequence"/>
</dbReference>
<evidence type="ECO:0000313" key="2">
    <source>
        <dbReference type="EMBL" id="CAI0530017.1"/>
    </source>
</evidence>
<comment type="caution">
    <text evidence="2">The sequence shown here is derived from an EMBL/GenBank/DDBJ whole genome shotgun (WGS) entry which is preliminary data.</text>
</comment>
<keyword evidence="3" id="KW-1185">Reference proteome</keyword>
<protein>
    <submittedName>
        <fullName evidence="2">Uncharacterized protein</fullName>
    </submittedName>
</protein>
<sequence length="100" mass="11096">MPVAQEVFVKIPRLQFYNTMLDCYVNSLAMEAALGLFTRIHCKDAASWNTTISGLAVVAWNAMMYGDADCGELDRAVKVFENVLVKSVVAYIVDTDNRGK</sequence>
<evidence type="ECO:0000256" key="1">
    <source>
        <dbReference type="ARBA" id="ARBA00022737"/>
    </source>
</evidence>
<accession>A0AAV0Q2Z3</accession>
<organism evidence="2 3">
    <name type="scientific">Linum tenue</name>
    <dbReference type="NCBI Taxonomy" id="586396"/>
    <lineage>
        <taxon>Eukaryota</taxon>
        <taxon>Viridiplantae</taxon>
        <taxon>Streptophyta</taxon>
        <taxon>Embryophyta</taxon>
        <taxon>Tracheophyta</taxon>
        <taxon>Spermatophyta</taxon>
        <taxon>Magnoliopsida</taxon>
        <taxon>eudicotyledons</taxon>
        <taxon>Gunneridae</taxon>
        <taxon>Pentapetalae</taxon>
        <taxon>rosids</taxon>
        <taxon>fabids</taxon>
        <taxon>Malpighiales</taxon>
        <taxon>Linaceae</taxon>
        <taxon>Linum</taxon>
    </lineage>
</organism>
<name>A0AAV0Q2Z3_9ROSI</name>
<proteinExistence type="predicted"/>
<dbReference type="AlphaFoldDB" id="A0AAV0Q2Z3"/>
<gene>
    <name evidence="2" type="ORF">LITE_LOCUS41238</name>
</gene>
<dbReference type="Pfam" id="PF01535">
    <property type="entry name" value="PPR"/>
    <property type="match status" value="2"/>
</dbReference>
<keyword evidence="1" id="KW-0677">Repeat</keyword>
<dbReference type="Gene3D" id="1.25.40.10">
    <property type="entry name" value="Tetratricopeptide repeat domain"/>
    <property type="match status" value="1"/>
</dbReference>
<dbReference type="InterPro" id="IPR002885">
    <property type="entry name" value="PPR_rpt"/>
</dbReference>
<evidence type="ECO:0000313" key="3">
    <source>
        <dbReference type="Proteomes" id="UP001154282"/>
    </source>
</evidence>
<dbReference type="EMBL" id="CAMGYJ010000009">
    <property type="protein sequence ID" value="CAI0530017.1"/>
    <property type="molecule type" value="Genomic_DNA"/>
</dbReference>
<dbReference type="InterPro" id="IPR011990">
    <property type="entry name" value="TPR-like_helical_dom_sf"/>
</dbReference>
<reference evidence="2" key="1">
    <citation type="submission" date="2022-08" db="EMBL/GenBank/DDBJ databases">
        <authorList>
            <person name="Gutierrez-Valencia J."/>
        </authorList>
    </citation>
    <scope>NUCLEOTIDE SEQUENCE</scope>
</reference>